<evidence type="ECO:0000313" key="1">
    <source>
        <dbReference type="EMBL" id="EUA93939.1"/>
    </source>
</evidence>
<protein>
    <submittedName>
        <fullName evidence="1">Uncharacterized protein</fullName>
    </submittedName>
</protein>
<organism evidence="1 2">
    <name type="scientific">Mycobacterium ulcerans str. Harvey</name>
    <dbReference type="NCBI Taxonomy" id="1299332"/>
    <lineage>
        <taxon>Bacteria</taxon>
        <taxon>Bacillati</taxon>
        <taxon>Actinomycetota</taxon>
        <taxon>Actinomycetes</taxon>
        <taxon>Mycobacteriales</taxon>
        <taxon>Mycobacteriaceae</taxon>
        <taxon>Mycobacterium</taxon>
        <taxon>Mycobacterium ulcerans group</taxon>
    </lineage>
</organism>
<reference evidence="1 2" key="1">
    <citation type="submission" date="2014-01" db="EMBL/GenBank/DDBJ databases">
        <authorList>
            <person name="Dobos K."/>
            <person name="Lenaerts A."/>
            <person name="Ordway D."/>
            <person name="DeGroote M.A."/>
            <person name="Parker T."/>
            <person name="Sizemore C."/>
            <person name="Tallon L.J."/>
            <person name="Sadzewicz L.K."/>
            <person name="Sengamalay N."/>
            <person name="Fraser C.M."/>
            <person name="Hine E."/>
            <person name="Shefchek K.A."/>
            <person name="Das S.P."/>
            <person name="Tettelin H."/>
        </authorList>
    </citation>
    <scope>NUCLEOTIDE SEQUENCE [LARGE SCALE GENOMIC DNA]</scope>
    <source>
        <strain evidence="1 2">Harvey</strain>
    </source>
</reference>
<name>A0ABN0R9Z3_MYCUL</name>
<comment type="caution">
    <text evidence="1">The sequence shown here is derived from an EMBL/GenBank/DDBJ whole genome shotgun (WGS) entry which is preliminary data.</text>
</comment>
<gene>
    <name evidence="1" type="ORF">I551_8811</name>
</gene>
<accession>A0ABN0R9Z3</accession>
<evidence type="ECO:0000313" key="2">
    <source>
        <dbReference type="Proteomes" id="UP000020681"/>
    </source>
</evidence>
<sequence length="39" mass="4099">MDPGTRRAGAGGRLVLRRKIFSRASGVGHGTDADLETES</sequence>
<dbReference type="EMBL" id="JAOL01000031">
    <property type="protein sequence ID" value="EUA93939.1"/>
    <property type="molecule type" value="Genomic_DNA"/>
</dbReference>
<keyword evidence="2" id="KW-1185">Reference proteome</keyword>
<proteinExistence type="predicted"/>
<dbReference type="Proteomes" id="UP000020681">
    <property type="component" value="Unassembled WGS sequence"/>
</dbReference>